<dbReference type="Pfam" id="PF15297">
    <property type="entry name" value="CKAP2_C"/>
    <property type="match status" value="1"/>
</dbReference>
<protein>
    <recommendedName>
        <fullName evidence="7">Cytoskeleton-associated protein 2 C-terminal domain-containing protein</fullName>
    </recommendedName>
</protein>
<accession>A0ABD3X1B4</accession>
<dbReference type="Proteomes" id="UP001634394">
    <property type="component" value="Unassembled WGS sequence"/>
</dbReference>
<feature type="domain" description="Cytoskeleton-associated protein 2 C-terminal" evidence="7">
    <location>
        <begin position="419"/>
        <end position="523"/>
    </location>
</feature>
<dbReference type="PANTHER" id="PTHR16076:SF8">
    <property type="entry name" value="CYTOSKELETON-ASSOCIATED PROTEIN 2"/>
    <property type="match status" value="1"/>
</dbReference>
<feature type="compositionally biased region" description="Basic and acidic residues" evidence="6">
    <location>
        <begin position="143"/>
        <end position="162"/>
    </location>
</feature>
<dbReference type="InterPro" id="IPR029197">
    <property type="entry name" value="CKAP2_C"/>
</dbReference>
<evidence type="ECO:0000259" key="7">
    <source>
        <dbReference type="Pfam" id="PF15297"/>
    </source>
</evidence>
<comment type="subcellular location">
    <subcellularLocation>
        <location evidence="1">Cytoplasm</location>
        <location evidence="1">Cytoskeleton</location>
    </subcellularLocation>
</comment>
<evidence type="ECO:0000256" key="3">
    <source>
        <dbReference type="ARBA" id="ARBA00022490"/>
    </source>
</evidence>
<evidence type="ECO:0000256" key="5">
    <source>
        <dbReference type="ARBA" id="ARBA00023212"/>
    </source>
</evidence>
<evidence type="ECO:0000313" key="8">
    <source>
        <dbReference type="EMBL" id="KAL3880039.1"/>
    </source>
</evidence>
<reference evidence="8 9" key="1">
    <citation type="submission" date="2024-11" db="EMBL/GenBank/DDBJ databases">
        <title>Chromosome-level genome assembly of the freshwater bivalve Anodonta woodiana.</title>
        <authorList>
            <person name="Chen X."/>
        </authorList>
    </citation>
    <scope>NUCLEOTIDE SEQUENCE [LARGE SCALE GENOMIC DNA]</scope>
    <source>
        <strain evidence="8">MN2024</strain>
        <tissue evidence="8">Gills</tissue>
    </source>
</reference>
<organism evidence="8 9">
    <name type="scientific">Sinanodonta woodiana</name>
    <name type="common">Chinese pond mussel</name>
    <name type="synonym">Anodonta woodiana</name>
    <dbReference type="NCBI Taxonomy" id="1069815"/>
    <lineage>
        <taxon>Eukaryota</taxon>
        <taxon>Metazoa</taxon>
        <taxon>Spiralia</taxon>
        <taxon>Lophotrochozoa</taxon>
        <taxon>Mollusca</taxon>
        <taxon>Bivalvia</taxon>
        <taxon>Autobranchia</taxon>
        <taxon>Heteroconchia</taxon>
        <taxon>Palaeoheterodonta</taxon>
        <taxon>Unionida</taxon>
        <taxon>Unionoidea</taxon>
        <taxon>Unionidae</taxon>
        <taxon>Unioninae</taxon>
        <taxon>Sinanodonta</taxon>
    </lineage>
</organism>
<comment type="caution">
    <text evidence="8">The sequence shown here is derived from an EMBL/GenBank/DDBJ whole genome shotgun (WGS) entry which is preliminary data.</text>
</comment>
<evidence type="ECO:0000256" key="1">
    <source>
        <dbReference type="ARBA" id="ARBA00004245"/>
    </source>
</evidence>
<proteinExistence type="inferred from homology"/>
<gene>
    <name evidence="8" type="ORF">ACJMK2_032311</name>
</gene>
<dbReference type="InterPro" id="IPR026165">
    <property type="entry name" value="CKAP2_fam"/>
</dbReference>
<dbReference type="PANTHER" id="PTHR16076">
    <property type="entry name" value="CYTOSKELETON ASSOCIATED PROTEIN 2-RELATED"/>
    <property type="match status" value="1"/>
</dbReference>
<evidence type="ECO:0000313" key="9">
    <source>
        <dbReference type="Proteomes" id="UP001634394"/>
    </source>
</evidence>
<evidence type="ECO:0000256" key="2">
    <source>
        <dbReference type="ARBA" id="ARBA00009468"/>
    </source>
</evidence>
<dbReference type="EMBL" id="JBJQND010000004">
    <property type="protein sequence ID" value="KAL3880039.1"/>
    <property type="molecule type" value="Genomic_DNA"/>
</dbReference>
<keyword evidence="9" id="KW-1185">Reference proteome</keyword>
<feature type="compositionally biased region" description="Basic and acidic residues" evidence="6">
    <location>
        <begin position="98"/>
        <end position="110"/>
    </location>
</feature>
<feature type="compositionally biased region" description="Low complexity" evidence="6">
    <location>
        <begin position="120"/>
        <end position="133"/>
    </location>
</feature>
<feature type="region of interest" description="Disordered" evidence="6">
    <location>
        <begin position="98"/>
        <end position="162"/>
    </location>
</feature>
<comment type="similarity">
    <text evidence="2">Belongs to the CKAP2 family.</text>
</comment>
<name>A0ABD3X1B4_SINWO</name>
<keyword evidence="3" id="KW-0963">Cytoplasm</keyword>
<sequence>MAEVDTQKEKAKSKRELYSIRLEEWKKQKQSAAALTQIKTRYILLTKKVMKNDILKASATIAKAPTSVLGEKKLKSVKISKPTVAATETPMSERLRRWKEQKQRELEQKKSQQKKPPLLVTSKHVSSHTSSEKNIVLASNHSIKKENTLKQPIKKETNHSVNKEINHSVNKEINHSVNKEKSVALNKNPEKLTRNLSSRERAKLYAANIRSQTSQPQDHTGIKNTGNRLQKRIVQGLRRSSTLNEPHKGNHTILKRRCSETVSCINPSKKFAGILKRKSCYARFVENENSSLDDVFEPNEHIRSGEKRDKPEVTCSHIPVAVITPGTSRNVHFLSPEHLQATPETKLRKSQTSMRAELDDWLKAKGRTPSKFRHLMCFDAEMAEEKNADPQVKPSLSVEELTRQQDHLKLEQLKNIAADKEHPLCKQLETVLQECNTLFEAGCPFDHIVAWLNSIYDKIPIARYAAEYYICKARVFKSTGDLDAVLAVFESAIINNAQPSEELATSIKDIVKAMSDDREKKAKQKSRTPQKFVVQENIFESSTIKYSVSKTAPYSESGKSKKRSFSASLVVTPVRRSTRRSLANLPDALKDKDTYDKLEDLSEADKENALFQPNKALEEEFNKIAAE</sequence>
<evidence type="ECO:0000256" key="4">
    <source>
        <dbReference type="ARBA" id="ARBA00022553"/>
    </source>
</evidence>
<evidence type="ECO:0000256" key="6">
    <source>
        <dbReference type="SAM" id="MobiDB-lite"/>
    </source>
</evidence>
<dbReference type="GO" id="GO:0005856">
    <property type="term" value="C:cytoskeleton"/>
    <property type="evidence" value="ECO:0007669"/>
    <property type="project" value="UniProtKB-SubCell"/>
</dbReference>
<keyword evidence="4" id="KW-0597">Phosphoprotein</keyword>
<dbReference type="AlphaFoldDB" id="A0ABD3X1B4"/>
<keyword evidence="5" id="KW-0206">Cytoskeleton</keyword>